<comment type="caution">
    <text evidence="1">The sequence shown here is derived from an EMBL/GenBank/DDBJ whole genome shotgun (WGS) entry which is preliminary data.</text>
</comment>
<evidence type="ECO:0000313" key="1">
    <source>
        <dbReference type="EMBL" id="MFB2934545.1"/>
    </source>
</evidence>
<accession>A0ABV4Y9G2</accession>
<name>A0ABV4Y9G2_9CYAN</name>
<keyword evidence="2" id="KW-1185">Reference proteome</keyword>
<protein>
    <submittedName>
        <fullName evidence="1">Uncharacterized protein</fullName>
    </submittedName>
</protein>
<dbReference type="EMBL" id="JBHFNS010000019">
    <property type="protein sequence ID" value="MFB2934545.1"/>
    <property type="molecule type" value="Genomic_DNA"/>
</dbReference>
<dbReference type="Proteomes" id="UP001576776">
    <property type="component" value="Unassembled WGS sequence"/>
</dbReference>
<dbReference type="RefSeq" id="WP_413256073.1">
    <property type="nucleotide sequence ID" value="NZ_JBHFNS010000019.1"/>
</dbReference>
<gene>
    <name evidence="1" type="ORF">ACE1B6_04645</name>
</gene>
<proteinExistence type="predicted"/>
<organism evidence="1 2">
    <name type="scientific">Floridaenema fluviatile BLCC-F154</name>
    <dbReference type="NCBI Taxonomy" id="3153640"/>
    <lineage>
        <taxon>Bacteria</taxon>
        <taxon>Bacillati</taxon>
        <taxon>Cyanobacteriota</taxon>
        <taxon>Cyanophyceae</taxon>
        <taxon>Oscillatoriophycideae</taxon>
        <taxon>Aerosakkonematales</taxon>
        <taxon>Aerosakkonemataceae</taxon>
        <taxon>Floridanema</taxon>
        <taxon>Floridanema fluviatile</taxon>
    </lineage>
</organism>
<evidence type="ECO:0000313" key="2">
    <source>
        <dbReference type="Proteomes" id="UP001576776"/>
    </source>
</evidence>
<sequence length="463" mass="53290">MLTHTFVSQPKANQLRVIKTHSFDNAVSNIASDTFPSQSKKQANNIGAAQEKIWRFFLNLAKTAAPEIVLAKFENLFINPSVYSKLEIDKALRLIVLSHRESEFRNTLKRCIYILLNTWIYSRKSQYAPILIEKLSVTNLNYSETPLFLRTLRSLLVNFINSPDYQEVKLFASRYDNQQTGNWKSRYTSYLLTPQYLNAENPLEQRQAARRLSQQLQDKFKFDLAIYTIHSDRALSKNSKVKNPTALGDEALRLIKKILVKNGHFSHINLAAIFLNQTKQLSYSQFKESLLNYLIFSLESTGLGESIKTQLAQNLATLYQHEDRQVLQNGLILRTANRMIEHLTINKNKQPSDLFVLIASQGNPLTLGILILKLLLISPASRTYLELCMSKLIDYYGNYSEEDCQWVINFLEITKIILTVYTGDIKYNLVNMGRENSSCQTMMDENSYRVFPQIYGEGYLSKA</sequence>
<reference evidence="1 2" key="1">
    <citation type="submission" date="2024-09" db="EMBL/GenBank/DDBJ databases">
        <title>Floridaenema gen nov. (Aerosakkonemataceae, Aerosakkonematales ord. nov., Cyanobacteria) from benthic tropical and subtropical fresh waters, with the description of four new species.</title>
        <authorList>
            <person name="Moretto J.A."/>
            <person name="Berthold D.E."/>
            <person name="Lefler F.W."/>
            <person name="Huang I.-S."/>
            <person name="Laughinghouse H. IV."/>
        </authorList>
    </citation>
    <scope>NUCLEOTIDE SEQUENCE [LARGE SCALE GENOMIC DNA]</scope>
    <source>
        <strain evidence="1 2">BLCC-F154</strain>
    </source>
</reference>